<protein>
    <recommendedName>
        <fullName evidence="4">DUF4371 domain-containing protein</fullName>
    </recommendedName>
</protein>
<name>A0AA88HDK6_ARTSF</name>
<organism evidence="2 3">
    <name type="scientific">Artemia franciscana</name>
    <name type="common">Brine shrimp</name>
    <name type="synonym">Artemia sanfranciscana</name>
    <dbReference type="NCBI Taxonomy" id="6661"/>
    <lineage>
        <taxon>Eukaryota</taxon>
        <taxon>Metazoa</taxon>
        <taxon>Ecdysozoa</taxon>
        <taxon>Arthropoda</taxon>
        <taxon>Crustacea</taxon>
        <taxon>Branchiopoda</taxon>
        <taxon>Anostraca</taxon>
        <taxon>Artemiidae</taxon>
        <taxon>Artemia</taxon>
    </lineage>
</organism>
<evidence type="ECO:0000313" key="2">
    <source>
        <dbReference type="EMBL" id="KAK2710050.1"/>
    </source>
</evidence>
<reference evidence="2" key="1">
    <citation type="submission" date="2023-07" db="EMBL/GenBank/DDBJ databases">
        <title>Chromosome-level genome assembly of Artemia franciscana.</title>
        <authorList>
            <person name="Jo E."/>
        </authorList>
    </citation>
    <scope>NUCLEOTIDE SEQUENCE</scope>
    <source>
        <tissue evidence="2">Whole body</tissue>
    </source>
</reference>
<accession>A0AA88HDK6</accession>
<dbReference type="AlphaFoldDB" id="A0AA88HDK6"/>
<gene>
    <name evidence="2" type="ORF">QYM36_013650</name>
</gene>
<evidence type="ECO:0000256" key="1">
    <source>
        <dbReference type="SAM" id="MobiDB-lite"/>
    </source>
</evidence>
<sequence length="114" mass="12741">MPWTLKNETDTPKPLVDSAPGNEKYTSKQIQNDLIGTIGELIKSEAVRKMNTARVWCLFADESTDRQTREVMVVACRNSYKLEKGYGIREDPVALFDAFQTLLGLAEDGKANTS</sequence>
<keyword evidence="3" id="KW-1185">Reference proteome</keyword>
<dbReference type="Proteomes" id="UP001187531">
    <property type="component" value="Unassembled WGS sequence"/>
</dbReference>
<comment type="caution">
    <text evidence="2">The sequence shown here is derived from an EMBL/GenBank/DDBJ whole genome shotgun (WGS) entry which is preliminary data.</text>
</comment>
<proteinExistence type="predicted"/>
<evidence type="ECO:0000313" key="3">
    <source>
        <dbReference type="Proteomes" id="UP001187531"/>
    </source>
</evidence>
<dbReference type="EMBL" id="JAVRJZ010000017">
    <property type="protein sequence ID" value="KAK2710050.1"/>
    <property type="molecule type" value="Genomic_DNA"/>
</dbReference>
<evidence type="ECO:0008006" key="4">
    <source>
        <dbReference type="Google" id="ProtNLM"/>
    </source>
</evidence>
<feature type="region of interest" description="Disordered" evidence="1">
    <location>
        <begin position="1"/>
        <end position="23"/>
    </location>
</feature>